<protein>
    <submittedName>
        <fullName evidence="1">Uncharacterized protein</fullName>
    </submittedName>
</protein>
<evidence type="ECO:0000313" key="1">
    <source>
        <dbReference type="EMBL" id="RCH99343.1"/>
    </source>
</evidence>
<dbReference type="Proteomes" id="UP000252139">
    <property type="component" value="Unassembled WGS sequence"/>
</dbReference>
<dbReference type="OrthoDB" id="2286953at2759"/>
<sequence length="80" mass="8957">MTAKGSTEEAIKEVSRKEISNPCIQVKLDVASKNVLNAEVLDEESRSDIRALLSVYPDDYKFQKKALHAPENAPEIQKLD</sequence>
<proteinExistence type="predicted"/>
<reference evidence="1 2" key="1">
    <citation type="journal article" date="2018" name="G3 (Bethesda)">
        <title>Phylogenetic and Phylogenomic Definition of Rhizopus Species.</title>
        <authorList>
            <person name="Gryganskyi A.P."/>
            <person name="Golan J."/>
            <person name="Dolatabadi S."/>
            <person name="Mondo S."/>
            <person name="Robb S."/>
            <person name="Idnurm A."/>
            <person name="Muszewska A."/>
            <person name="Steczkiewicz K."/>
            <person name="Masonjones S."/>
            <person name="Liao H.L."/>
            <person name="Gajdeczka M.T."/>
            <person name="Anike F."/>
            <person name="Vuek A."/>
            <person name="Anishchenko I.M."/>
            <person name="Voigt K."/>
            <person name="de Hoog G.S."/>
            <person name="Smith M.E."/>
            <person name="Heitman J."/>
            <person name="Vilgalys R."/>
            <person name="Stajich J.E."/>
        </authorList>
    </citation>
    <scope>NUCLEOTIDE SEQUENCE [LARGE SCALE GENOMIC DNA]</scope>
    <source>
        <strain evidence="1 2">CBS 357.93</strain>
    </source>
</reference>
<comment type="caution">
    <text evidence="1">The sequence shown here is derived from an EMBL/GenBank/DDBJ whole genome shotgun (WGS) entry which is preliminary data.</text>
</comment>
<name>A0A367KAS3_RHIAZ</name>
<evidence type="ECO:0000313" key="2">
    <source>
        <dbReference type="Proteomes" id="UP000252139"/>
    </source>
</evidence>
<gene>
    <name evidence="1" type="ORF">CU097_011235</name>
</gene>
<accession>A0A367KAS3</accession>
<keyword evidence="2" id="KW-1185">Reference proteome</keyword>
<organism evidence="1 2">
    <name type="scientific">Rhizopus azygosporus</name>
    <name type="common">Rhizopus microsporus var. azygosporus</name>
    <dbReference type="NCBI Taxonomy" id="86630"/>
    <lineage>
        <taxon>Eukaryota</taxon>
        <taxon>Fungi</taxon>
        <taxon>Fungi incertae sedis</taxon>
        <taxon>Mucoromycota</taxon>
        <taxon>Mucoromycotina</taxon>
        <taxon>Mucoromycetes</taxon>
        <taxon>Mucorales</taxon>
        <taxon>Mucorineae</taxon>
        <taxon>Rhizopodaceae</taxon>
        <taxon>Rhizopus</taxon>
    </lineage>
</organism>
<dbReference type="AlphaFoldDB" id="A0A367KAS3"/>
<dbReference type="EMBL" id="PJQL01000129">
    <property type="protein sequence ID" value="RCH99343.1"/>
    <property type="molecule type" value="Genomic_DNA"/>
</dbReference>